<name>A0A5C3LHS8_9AGAR</name>
<evidence type="ECO:0000256" key="6">
    <source>
        <dbReference type="ARBA" id="ARBA00023180"/>
    </source>
</evidence>
<dbReference type="STRING" id="68775.A0A5C3LHS8"/>
<reference evidence="9 10" key="1">
    <citation type="journal article" date="2019" name="Nat. Ecol. Evol.">
        <title>Megaphylogeny resolves global patterns of mushroom evolution.</title>
        <authorList>
            <person name="Varga T."/>
            <person name="Krizsan K."/>
            <person name="Foldi C."/>
            <person name="Dima B."/>
            <person name="Sanchez-Garcia M."/>
            <person name="Sanchez-Ramirez S."/>
            <person name="Szollosi G.J."/>
            <person name="Szarkandi J.G."/>
            <person name="Papp V."/>
            <person name="Albert L."/>
            <person name="Andreopoulos W."/>
            <person name="Angelini C."/>
            <person name="Antonin V."/>
            <person name="Barry K.W."/>
            <person name="Bougher N.L."/>
            <person name="Buchanan P."/>
            <person name="Buyck B."/>
            <person name="Bense V."/>
            <person name="Catcheside P."/>
            <person name="Chovatia M."/>
            <person name="Cooper J."/>
            <person name="Damon W."/>
            <person name="Desjardin D."/>
            <person name="Finy P."/>
            <person name="Geml J."/>
            <person name="Haridas S."/>
            <person name="Hughes K."/>
            <person name="Justo A."/>
            <person name="Karasinski D."/>
            <person name="Kautmanova I."/>
            <person name="Kiss B."/>
            <person name="Kocsube S."/>
            <person name="Kotiranta H."/>
            <person name="LaButti K.M."/>
            <person name="Lechner B.E."/>
            <person name="Liimatainen K."/>
            <person name="Lipzen A."/>
            <person name="Lukacs Z."/>
            <person name="Mihaltcheva S."/>
            <person name="Morgado L.N."/>
            <person name="Niskanen T."/>
            <person name="Noordeloos M.E."/>
            <person name="Ohm R.A."/>
            <person name="Ortiz-Santana B."/>
            <person name="Ovrebo C."/>
            <person name="Racz N."/>
            <person name="Riley R."/>
            <person name="Savchenko A."/>
            <person name="Shiryaev A."/>
            <person name="Soop K."/>
            <person name="Spirin V."/>
            <person name="Szebenyi C."/>
            <person name="Tomsovsky M."/>
            <person name="Tulloss R.E."/>
            <person name="Uehling J."/>
            <person name="Grigoriev I.V."/>
            <person name="Vagvolgyi C."/>
            <person name="Papp T."/>
            <person name="Martin F.M."/>
            <person name="Miettinen O."/>
            <person name="Hibbett D.S."/>
            <person name="Nagy L.G."/>
        </authorList>
    </citation>
    <scope>NUCLEOTIDE SEQUENCE [LARGE SCALE GENOMIC DNA]</scope>
    <source>
        <strain evidence="9 10">CBS 166.37</strain>
    </source>
</reference>
<dbReference type="PROSITE" id="PS51212">
    <property type="entry name" value="WSC"/>
    <property type="match status" value="2"/>
</dbReference>
<keyword evidence="5" id="KW-0472">Membrane</keyword>
<proteinExistence type="predicted"/>
<dbReference type="Proteomes" id="UP000308652">
    <property type="component" value="Unassembled WGS sequence"/>
</dbReference>
<keyword evidence="10" id="KW-1185">Reference proteome</keyword>
<sequence length="221" mass="23129">MQFKLVSLVIAASALSISAQTTAWNSLGCVAEGTFGTRYAFAGSATTSGNMTVQNCLNSCPLNYAGLENGSQCFCSDTITNNGASGTPISPNFCNVPCSGNDTEKCGGILSLTVYTRHTVPANGWITAGCYVDSNESRALRNATVESFSVNTDYCLNYCNTRGWKIAATQFGNQCFCGSTLLSGDNNAGRHANDADCSQACAANSAQTCGAARRMNLYVKA</sequence>
<dbReference type="Pfam" id="PF01822">
    <property type="entry name" value="WSC"/>
    <property type="match status" value="2"/>
</dbReference>
<comment type="subcellular location">
    <subcellularLocation>
        <location evidence="1">Membrane</location>
        <topology evidence="1">Single-pass membrane protein</topology>
    </subcellularLocation>
</comment>
<gene>
    <name evidence="9" type="ORF">BDQ12DRAFT_670921</name>
</gene>
<dbReference type="AlphaFoldDB" id="A0A5C3LHS8"/>
<keyword evidence="6" id="KW-0325">Glycoprotein</keyword>
<keyword evidence="4" id="KW-1133">Transmembrane helix</keyword>
<evidence type="ECO:0000256" key="5">
    <source>
        <dbReference type="ARBA" id="ARBA00023136"/>
    </source>
</evidence>
<feature type="signal peptide" evidence="7">
    <location>
        <begin position="1"/>
        <end position="19"/>
    </location>
</feature>
<evidence type="ECO:0000259" key="8">
    <source>
        <dbReference type="PROSITE" id="PS51212"/>
    </source>
</evidence>
<evidence type="ECO:0000256" key="1">
    <source>
        <dbReference type="ARBA" id="ARBA00004167"/>
    </source>
</evidence>
<dbReference type="PANTHER" id="PTHR24269">
    <property type="entry name" value="KREMEN PROTEIN"/>
    <property type="match status" value="1"/>
</dbReference>
<keyword evidence="3 7" id="KW-0732">Signal</keyword>
<feature type="domain" description="WSC" evidence="8">
    <location>
        <begin position="124"/>
        <end position="221"/>
    </location>
</feature>
<evidence type="ECO:0000256" key="7">
    <source>
        <dbReference type="SAM" id="SignalP"/>
    </source>
</evidence>
<dbReference type="EMBL" id="ML213668">
    <property type="protein sequence ID" value="TFK32644.1"/>
    <property type="molecule type" value="Genomic_DNA"/>
</dbReference>
<dbReference type="InterPro" id="IPR051836">
    <property type="entry name" value="Kremen_rcpt"/>
</dbReference>
<dbReference type="InterPro" id="IPR002889">
    <property type="entry name" value="WSC_carb-bd"/>
</dbReference>
<evidence type="ECO:0000313" key="10">
    <source>
        <dbReference type="Proteomes" id="UP000308652"/>
    </source>
</evidence>
<dbReference type="PANTHER" id="PTHR24269:SF16">
    <property type="entry name" value="PROTEIN SLG1"/>
    <property type="match status" value="1"/>
</dbReference>
<dbReference type="SMART" id="SM00321">
    <property type="entry name" value="WSC"/>
    <property type="match status" value="2"/>
</dbReference>
<dbReference type="GO" id="GO:0005886">
    <property type="term" value="C:plasma membrane"/>
    <property type="evidence" value="ECO:0007669"/>
    <property type="project" value="TreeGrafter"/>
</dbReference>
<evidence type="ECO:0000256" key="4">
    <source>
        <dbReference type="ARBA" id="ARBA00022989"/>
    </source>
</evidence>
<evidence type="ECO:0000256" key="2">
    <source>
        <dbReference type="ARBA" id="ARBA00022692"/>
    </source>
</evidence>
<protein>
    <recommendedName>
        <fullName evidence="8">WSC domain-containing protein</fullName>
    </recommendedName>
</protein>
<evidence type="ECO:0000256" key="3">
    <source>
        <dbReference type="ARBA" id="ARBA00022729"/>
    </source>
</evidence>
<accession>A0A5C3LHS8</accession>
<feature type="domain" description="WSC" evidence="8">
    <location>
        <begin position="23"/>
        <end position="118"/>
    </location>
</feature>
<keyword evidence="2" id="KW-0812">Transmembrane</keyword>
<feature type="chain" id="PRO_5022822942" description="WSC domain-containing protein" evidence="7">
    <location>
        <begin position="20"/>
        <end position="221"/>
    </location>
</feature>
<dbReference type="OrthoDB" id="5985073at2759"/>
<organism evidence="9 10">
    <name type="scientific">Crucibulum laeve</name>
    <dbReference type="NCBI Taxonomy" id="68775"/>
    <lineage>
        <taxon>Eukaryota</taxon>
        <taxon>Fungi</taxon>
        <taxon>Dikarya</taxon>
        <taxon>Basidiomycota</taxon>
        <taxon>Agaricomycotina</taxon>
        <taxon>Agaricomycetes</taxon>
        <taxon>Agaricomycetidae</taxon>
        <taxon>Agaricales</taxon>
        <taxon>Agaricineae</taxon>
        <taxon>Nidulariaceae</taxon>
        <taxon>Crucibulum</taxon>
    </lineage>
</organism>
<evidence type="ECO:0000313" key="9">
    <source>
        <dbReference type="EMBL" id="TFK32644.1"/>
    </source>
</evidence>